<proteinExistence type="predicted"/>
<gene>
    <name evidence="2" type="ORF">CHC_T00002074001</name>
</gene>
<dbReference type="EMBL" id="HG001639">
    <property type="protein sequence ID" value="CDF33294.1"/>
    <property type="molecule type" value="Genomic_DNA"/>
</dbReference>
<keyword evidence="3" id="KW-1185">Reference proteome</keyword>
<dbReference type="Pfam" id="PF10307">
    <property type="entry name" value="HAD_SAK_1"/>
    <property type="match status" value="1"/>
</dbReference>
<protein>
    <recommendedName>
        <fullName evidence="1">Swiss Army Knife RNA repair protein HAD domain-containing protein</fullName>
    </recommendedName>
</protein>
<dbReference type="KEGG" id="ccp:CHC_T00002074001"/>
<sequence length="214" mass="23614">MELPQAFSAALGLDRKAGPISSLHVFDFDGTLVRTPGPAEGRPRYHAETGQQWKGGWWGRPESLCPPVLPSPCPPGYVIRTVFNELEEVMTKSETAVGVVVTGRIKPLRRSVLRILDEICVAAKNDTVAEGVSFLKHDAVFTHPGGRMTTLEYKKALFHTLLTQEPLSNASISELHIWEDRKEHAEVFATELSDDLRNATGVNTTVHYITAETP</sequence>
<evidence type="ECO:0000313" key="3">
    <source>
        <dbReference type="Proteomes" id="UP000012073"/>
    </source>
</evidence>
<feature type="domain" description="Swiss Army Knife RNA repair protein HAD" evidence="1">
    <location>
        <begin position="54"/>
        <end position="209"/>
    </location>
</feature>
<dbReference type="RefSeq" id="XP_005713097.1">
    <property type="nucleotide sequence ID" value="XM_005713040.1"/>
</dbReference>
<dbReference type="AlphaFoldDB" id="R7Q5J8"/>
<dbReference type="InterPro" id="IPR018812">
    <property type="entry name" value="SAK_HAD"/>
</dbReference>
<reference evidence="3" key="1">
    <citation type="journal article" date="2013" name="Proc. Natl. Acad. Sci. U.S.A.">
        <title>Genome structure and metabolic features in the red seaweed Chondrus crispus shed light on evolution of the Archaeplastida.</title>
        <authorList>
            <person name="Collen J."/>
            <person name="Porcel B."/>
            <person name="Carre W."/>
            <person name="Ball S.G."/>
            <person name="Chaparro C."/>
            <person name="Tonon T."/>
            <person name="Barbeyron T."/>
            <person name="Michel G."/>
            <person name="Noel B."/>
            <person name="Valentin K."/>
            <person name="Elias M."/>
            <person name="Artiguenave F."/>
            <person name="Arun A."/>
            <person name="Aury J.M."/>
            <person name="Barbosa-Neto J.F."/>
            <person name="Bothwell J.H."/>
            <person name="Bouget F.Y."/>
            <person name="Brillet L."/>
            <person name="Cabello-Hurtado F."/>
            <person name="Capella-Gutierrez S."/>
            <person name="Charrier B."/>
            <person name="Cladiere L."/>
            <person name="Cock J.M."/>
            <person name="Coelho S.M."/>
            <person name="Colleoni C."/>
            <person name="Czjzek M."/>
            <person name="Da Silva C."/>
            <person name="Delage L."/>
            <person name="Denoeud F."/>
            <person name="Deschamps P."/>
            <person name="Dittami S.M."/>
            <person name="Gabaldon T."/>
            <person name="Gachon C.M."/>
            <person name="Groisillier A."/>
            <person name="Herve C."/>
            <person name="Jabbari K."/>
            <person name="Katinka M."/>
            <person name="Kloareg B."/>
            <person name="Kowalczyk N."/>
            <person name="Labadie K."/>
            <person name="Leblanc C."/>
            <person name="Lopez P.J."/>
            <person name="McLachlan D.H."/>
            <person name="Meslet-Cladiere L."/>
            <person name="Moustafa A."/>
            <person name="Nehr Z."/>
            <person name="Nyvall Collen P."/>
            <person name="Panaud O."/>
            <person name="Partensky F."/>
            <person name="Poulain J."/>
            <person name="Rensing S.A."/>
            <person name="Rousvoal S."/>
            <person name="Samson G."/>
            <person name="Symeonidi A."/>
            <person name="Weissenbach J."/>
            <person name="Zambounis A."/>
            <person name="Wincker P."/>
            <person name="Boyen C."/>
        </authorList>
    </citation>
    <scope>NUCLEOTIDE SEQUENCE [LARGE SCALE GENOMIC DNA]</scope>
    <source>
        <strain evidence="3">cv. Stackhouse</strain>
    </source>
</reference>
<dbReference type="GeneID" id="17320810"/>
<name>R7Q5J8_CHOCR</name>
<dbReference type="Gramene" id="CDF33294">
    <property type="protein sequence ID" value="CDF33294"/>
    <property type="gene ID" value="CHC_T00002074001"/>
</dbReference>
<dbReference type="PhylomeDB" id="R7Q5J8"/>
<accession>R7Q5J8</accession>
<organism evidence="2 3">
    <name type="scientific">Chondrus crispus</name>
    <name type="common">Carrageen Irish moss</name>
    <name type="synonym">Polymorpha crispa</name>
    <dbReference type="NCBI Taxonomy" id="2769"/>
    <lineage>
        <taxon>Eukaryota</taxon>
        <taxon>Rhodophyta</taxon>
        <taxon>Florideophyceae</taxon>
        <taxon>Rhodymeniophycidae</taxon>
        <taxon>Gigartinales</taxon>
        <taxon>Gigartinaceae</taxon>
        <taxon>Chondrus</taxon>
    </lineage>
</organism>
<dbReference type="OMA" id="WWGRAES"/>
<evidence type="ECO:0000259" key="1">
    <source>
        <dbReference type="Pfam" id="PF10307"/>
    </source>
</evidence>
<evidence type="ECO:0000313" key="2">
    <source>
        <dbReference type="EMBL" id="CDF33294.1"/>
    </source>
</evidence>
<dbReference type="OrthoDB" id="5596992at2759"/>
<dbReference type="Proteomes" id="UP000012073">
    <property type="component" value="Unassembled WGS sequence"/>
</dbReference>